<organism evidence="1 2">
    <name type="scientific">Thermogemmatispora aurantia</name>
    <dbReference type="NCBI Taxonomy" id="2045279"/>
    <lineage>
        <taxon>Bacteria</taxon>
        <taxon>Bacillati</taxon>
        <taxon>Chloroflexota</taxon>
        <taxon>Ktedonobacteria</taxon>
        <taxon>Thermogemmatisporales</taxon>
        <taxon>Thermogemmatisporaceae</taxon>
        <taxon>Thermogemmatispora</taxon>
    </lineage>
</organism>
<name>A0A5J4KCM2_9CHLR</name>
<protein>
    <submittedName>
        <fullName evidence="1">Uncharacterized protein</fullName>
    </submittedName>
</protein>
<dbReference type="Proteomes" id="UP000334820">
    <property type="component" value="Unassembled WGS sequence"/>
</dbReference>
<reference evidence="1 2" key="1">
    <citation type="journal article" date="2019" name="Int. J. Syst. Evol. Microbiol.">
        <title>Thermogemmatispora aurantia sp. nov. and Thermogemmatispora argillosa sp. nov., within the class Ktedonobacteria, and emended description of the genus Thermogemmatispora.</title>
        <authorList>
            <person name="Zheng Y."/>
            <person name="Wang C.M."/>
            <person name="Sakai Y."/>
            <person name="Abe K."/>
            <person name="Yokota A."/>
            <person name="Yabe S."/>
        </authorList>
    </citation>
    <scope>NUCLEOTIDE SEQUENCE [LARGE SCALE GENOMIC DNA]</scope>
    <source>
        <strain evidence="1 2">A1-2</strain>
    </source>
</reference>
<evidence type="ECO:0000313" key="1">
    <source>
        <dbReference type="EMBL" id="GER83806.1"/>
    </source>
</evidence>
<comment type="caution">
    <text evidence="1">The sequence shown here is derived from an EMBL/GenBank/DDBJ whole genome shotgun (WGS) entry which is preliminary data.</text>
</comment>
<accession>A0A5J4KCM2</accession>
<dbReference type="AlphaFoldDB" id="A0A5J4KCM2"/>
<evidence type="ECO:0000313" key="2">
    <source>
        <dbReference type="Proteomes" id="UP000334820"/>
    </source>
</evidence>
<dbReference type="EMBL" id="BKZV01000003">
    <property type="protein sequence ID" value="GER83806.1"/>
    <property type="molecule type" value="Genomic_DNA"/>
</dbReference>
<sequence>MQRIQTKLTKDQAVGVVKQQAQLLKETVVLVVLHALGVPLSAAARLAGPVPYQARAQFVAIAIVAKNIVAMESIYEGQPFVKPRGHGLPMHAPFARGHLGGYTCRKWVRKLQICHDDNPAWSFPRPSATQKVLCRLGLWLSCPDYGCLHLALVGRALFAHILQ</sequence>
<gene>
    <name evidence="1" type="ORF">KTAU_24430</name>
</gene>
<keyword evidence="2" id="KW-1185">Reference proteome</keyword>
<proteinExistence type="predicted"/>